<reference evidence="1" key="3">
    <citation type="submission" date="2025-09" db="UniProtKB">
        <authorList>
            <consortium name="Ensembl"/>
        </authorList>
    </citation>
    <scope>IDENTIFICATION</scope>
</reference>
<dbReference type="OMA" id="KMKGHYY"/>
<dbReference type="PANTHER" id="PTHR18860">
    <property type="entry name" value="14-3-3 PROTEIN"/>
    <property type="match status" value="1"/>
</dbReference>
<evidence type="ECO:0008006" key="3">
    <source>
        <dbReference type="Google" id="ProtNLM"/>
    </source>
</evidence>
<dbReference type="GeneTree" id="ENSGT00950000185126"/>
<dbReference type="Gene3D" id="1.20.190.20">
    <property type="entry name" value="14-3-3 domain"/>
    <property type="match status" value="1"/>
</dbReference>
<dbReference type="InterPro" id="IPR000308">
    <property type="entry name" value="14-3-3"/>
</dbReference>
<name>A0A452QWX0_URSAM</name>
<evidence type="ECO:0000313" key="2">
    <source>
        <dbReference type="Proteomes" id="UP000291022"/>
    </source>
</evidence>
<reference evidence="2" key="1">
    <citation type="submission" date="2016-06" db="EMBL/GenBank/DDBJ databases">
        <title>De novo assembly and RNA-Seq shows season-dependent expression and editing in black bear kidneys.</title>
        <authorList>
            <person name="Korstanje R."/>
            <person name="Srivastava A."/>
            <person name="Sarsani V.K."/>
            <person name="Sheehan S.M."/>
            <person name="Seger R.L."/>
            <person name="Barter M.E."/>
            <person name="Lindqvist C."/>
            <person name="Brody L.C."/>
            <person name="Mullikin J.C."/>
        </authorList>
    </citation>
    <scope>NUCLEOTIDE SEQUENCE [LARGE SCALE GENOMIC DNA]</scope>
</reference>
<evidence type="ECO:0000313" key="1">
    <source>
        <dbReference type="Ensembl" id="ENSUAMP00000010248.1"/>
    </source>
</evidence>
<proteinExistence type="predicted"/>
<dbReference type="STRING" id="9643.ENSUAMP00000010248"/>
<dbReference type="Ensembl" id="ENSUAMT00000011522.1">
    <property type="protein sequence ID" value="ENSUAMP00000010248.1"/>
    <property type="gene ID" value="ENSUAMG00000008444.1"/>
</dbReference>
<reference evidence="1" key="2">
    <citation type="submission" date="2025-08" db="UniProtKB">
        <authorList>
            <consortium name="Ensembl"/>
        </authorList>
    </citation>
    <scope>IDENTIFICATION</scope>
</reference>
<dbReference type="InterPro" id="IPR036815">
    <property type="entry name" value="14-3-3_dom_sf"/>
</dbReference>
<organism evidence="1 2">
    <name type="scientific">Ursus americanus</name>
    <name type="common">American black bear</name>
    <name type="synonym">Euarctos americanus</name>
    <dbReference type="NCBI Taxonomy" id="9643"/>
    <lineage>
        <taxon>Eukaryota</taxon>
        <taxon>Metazoa</taxon>
        <taxon>Chordata</taxon>
        <taxon>Craniata</taxon>
        <taxon>Vertebrata</taxon>
        <taxon>Euteleostomi</taxon>
        <taxon>Mammalia</taxon>
        <taxon>Eutheria</taxon>
        <taxon>Laurasiatheria</taxon>
        <taxon>Carnivora</taxon>
        <taxon>Caniformia</taxon>
        <taxon>Ursidae</taxon>
        <taxon>Ursus</taxon>
    </lineage>
</organism>
<keyword evidence="2" id="KW-1185">Reference proteome</keyword>
<sequence>MDAHEDLMYQVKLLARRSSWKIISSIEQEEENKGGVVANTGESKVFYYKTKGDYHRCLAEFPTGRRLWRTA</sequence>
<dbReference type="SUPFAM" id="SSF48445">
    <property type="entry name" value="14-3-3 protein"/>
    <property type="match status" value="1"/>
</dbReference>
<accession>A0A452QWX0</accession>
<dbReference type="AlphaFoldDB" id="A0A452QWX0"/>
<dbReference type="Proteomes" id="UP000291022">
    <property type="component" value="Unassembled WGS sequence"/>
</dbReference>
<protein>
    <recommendedName>
        <fullName evidence="3">14-3-3 domain-containing protein</fullName>
    </recommendedName>
</protein>